<evidence type="ECO:0000256" key="12">
    <source>
        <dbReference type="HAMAP-Rule" id="MF_00983"/>
    </source>
</evidence>
<dbReference type="Pfam" id="PF00271">
    <property type="entry name" value="Helicase_C"/>
    <property type="match status" value="1"/>
</dbReference>
<feature type="domain" description="Helicase C-terminal" evidence="14">
    <location>
        <begin position="534"/>
        <end position="719"/>
    </location>
</feature>
<dbReference type="PANTHER" id="PTHR30580">
    <property type="entry name" value="PRIMOSOMAL PROTEIN N"/>
    <property type="match status" value="1"/>
</dbReference>
<organism evidence="15 16">
    <name type="scientific">Anaerosphaera aminiphila DSM 21120</name>
    <dbReference type="NCBI Taxonomy" id="1120995"/>
    <lineage>
        <taxon>Bacteria</taxon>
        <taxon>Bacillati</taxon>
        <taxon>Bacillota</taxon>
        <taxon>Tissierellia</taxon>
        <taxon>Tissierellales</taxon>
        <taxon>Peptoniphilaceae</taxon>
        <taxon>Anaerosphaera</taxon>
    </lineage>
</organism>
<keyword evidence="5 12" id="KW-0378">Hydrolase</keyword>
<comment type="catalytic activity">
    <reaction evidence="11 12">
        <text>ATP + H2O = ADP + phosphate + H(+)</text>
        <dbReference type="Rhea" id="RHEA:13065"/>
        <dbReference type="ChEBI" id="CHEBI:15377"/>
        <dbReference type="ChEBI" id="CHEBI:15378"/>
        <dbReference type="ChEBI" id="CHEBI:30616"/>
        <dbReference type="ChEBI" id="CHEBI:43474"/>
        <dbReference type="ChEBI" id="CHEBI:456216"/>
        <dbReference type="EC" id="5.6.2.4"/>
    </reaction>
</comment>
<dbReference type="GO" id="GO:0043138">
    <property type="term" value="F:3'-5' DNA helicase activity"/>
    <property type="evidence" value="ECO:0007669"/>
    <property type="project" value="UniProtKB-EC"/>
</dbReference>
<feature type="binding site" evidence="12">
    <location>
        <position position="532"/>
    </location>
    <ligand>
        <name>Zn(2+)</name>
        <dbReference type="ChEBI" id="CHEBI:29105"/>
        <label>2</label>
    </ligand>
</feature>
<dbReference type="RefSeq" id="WP_073184918.1">
    <property type="nucleotide sequence ID" value="NZ_FQXI01000009.1"/>
</dbReference>
<dbReference type="InterPro" id="IPR041222">
    <property type="entry name" value="PriA_3primeBD"/>
</dbReference>
<comment type="function">
    <text evidence="12">Initiates the restart of stalled replication forks, which reloads the replicative helicase on sites other than the origin of replication. Recognizes and binds to abandoned replication forks and remodels them to uncover a helicase loading site. Promotes assembly of the primosome at these replication forks.</text>
</comment>
<evidence type="ECO:0000256" key="8">
    <source>
        <dbReference type="ARBA" id="ARBA00022840"/>
    </source>
</evidence>
<proteinExistence type="inferred from homology"/>
<dbReference type="GO" id="GO:0005524">
    <property type="term" value="F:ATP binding"/>
    <property type="evidence" value="ECO:0007669"/>
    <property type="project" value="UniProtKB-UniRule"/>
</dbReference>
<evidence type="ECO:0000256" key="3">
    <source>
        <dbReference type="ARBA" id="ARBA00022723"/>
    </source>
</evidence>
<name>A0A1M5SZV3_9FIRM</name>
<dbReference type="CDD" id="cd18804">
    <property type="entry name" value="SF2_C_priA"/>
    <property type="match status" value="1"/>
</dbReference>
<dbReference type="SMART" id="SM00487">
    <property type="entry name" value="DEXDc"/>
    <property type="match status" value="1"/>
</dbReference>
<keyword evidence="7 12" id="KW-0862">Zinc</keyword>
<sequence length="793" mass="91452">MKYLNVFIQNNISRIDDLYTYMAHDEVDVEVGMRVQVPFGKGNRNKIGIVLSIEREKKSEYKIKEIIEVLDYKPIIDEDLIELGFWMKNKYLTKYNQSFAPLLPPGDIKTIQRIANIKSDYTFLDSEVEFAEELVKNKYNLKFVDSNENFKLIVKKLIREEVLTISFKVDTVGGTKSQKAIKLRKDYLNTMSESKIKLSEKQLIVIEYLQKKGTVLKSELLQNLKISDSPVKTLENKNLIETIDKEIERNPYENVDEFKINVLNEEQVKAFRGILNSNKKVSLLHGLTGSGKTEVYLKLAEEAIRKNEQVIVLVPEIGLTPQMIDRFKGRFGESVSVLHSKLSQGERYDQWQKVKNGEVSVVVGARSAVFAPFDNLKLIIIDEEHDSSYKFHNALRYDTIEVAKKRMEMESGKVVLGSATPDINSYYRAQEGEYDLFELKKRAVIGAKLPNVQIVDMRNELIKGNTSIFSESLRGLISEKLERREQIILFLNRRGFSNFVSCRACGHVIKCDNCDISMTYHKNTNMLRCHYCGSTKKMVTRCPECGSKFIKQFGVGTQKVEEEVKKIFPNAKVLRMDKDTTVKKKSYDEIYKRVKDREVDVLIGTQMLAKGLDFENVTLVGVIAADLSLYISDYRANETTFDLLTQVSGRAGRSSRGGDVVIQSYNPENYSIIYASNADYLNFYKRELEVRREFNYPPFSKLVNIYFSSEDNSKIENLANRVLFEIGREISGFKVEYTRLIQTPRIKNIYKYKFTLKVDPNFIDKLTDIIKGVLIKNRKEINKSNIYVDVEFV</sequence>
<evidence type="ECO:0000256" key="4">
    <source>
        <dbReference type="ARBA" id="ARBA00022741"/>
    </source>
</evidence>
<evidence type="ECO:0000256" key="10">
    <source>
        <dbReference type="ARBA" id="ARBA00023235"/>
    </source>
</evidence>
<dbReference type="InterPro" id="IPR011545">
    <property type="entry name" value="DEAD/DEAH_box_helicase_dom"/>
</dbReference>
<dbReference type="Proteomes" id="UP000184032">
    <property type="component" value="Unassembled WGS sequence"/>
</dbReference>
<accession>A0A1M5SZV3</accession>
<dbReference type="InterPro" id="IPR040498">
    <property type="entry name" value="PriA_CRR"/>
</dbReference>
<feature type="binding site" evidence="12">
    <location>
        <position position="545"/>
    </location>
    <ligand>
        <name>Zn(2+)</name>
        <dbReference type="ChEBI" id="CHEBI:29105"/>
        <label>1</label>
    </ligand>
</feature>
<evidence type="ECO:0000259" key="14">
    <source>
        <dbReference type="PROSITE" id="PS51194"/>
    </source>
</evidence>
<dbReference type="GO" id="GO:0016887">
    <property type="term" value="F:ATP hydrolysis activity"/>
    <property type="evidence" value="ECO:0007669"/>
    <property type="project" value="RHEA"/>
</dbReference>
<dbReference type="CDD" id="cd17929">
    <property type="entry name" value="DEXHc_priA"/>
    <property type="match status" value="1"/>
</dbReference>
<feature type="binding site" evidence="12">
    <location>
        <position position="505"/>
    </location>
    <ligand>
        <name>Zn(2+)</name>
        <dbReference type="ChEBI" id="CHEBI:29105"/>
        <label>1</label>
    </ligand>
</feature>
<reference evidence="15 16" key="1">
    <citation type="submission" date="2016-11" db="EMBL/GenBank/DDBJ databases">
        <authorList>
            <person name="Jaros S."/>
            <person name="Januszkiewicz K."/>
            <person name="Wedrychowicz H."/>
        </authorList>
    </citation>
    <scope>NUCLEOTIDE SEQUENCE [LARGE SCALE GENOMIC DNA]</scope>
    <source>
        <strain evidence="15 16">DSM 21120</strain>
    </source>
</reference>
<dbReference type="PROSITE" id="PS51192">
    <property type="entry name" value="HELICASE_ATP_BIND_1"/>
    <property type="match status" value="1"/>
</dbReference>
<dbReference type="SUPFAM" id="SSF52540">
    <property type="entry name" value="P-loop containing nucleoside triphosphate hydrolases"/>
    <property type="match status" value="1"/>
</dbReference>
<dbReference type="InterPro" id="IPR001650">
    <property type="entry name" value="Helicase_C-like"/>
</dbReference>
<dbReference type="InterPro" id="IPR027417">
    <property type="entry name" value="P-loop_NTPase"/>
</dbReference>
<dbReference type="NCBIfam" id="TIGR00595">
    <property type="entry name" value="priA"/>
    <property type="match status" value="1"/>
</dbReference>
<feature type="binding site" evidence="12">
    <location>
        <position position="502"/>
    </location>
    <ligand>
        <name>Zn(2+)</name>
        <dbReference type="ChEBI" id="CHEBI:29105"/>
        <label>1</label>
    </ligand>
</feature>
<evidence type="ECO:0000256" key="2">
    <source>
        <dbReference type="ARBA" id="ARBA00022705"/>
    </source>
</evidence>
<evidence type="ECO:0000256" key="7">
    <source>
        <dbReference type="ARBA" id="ARBA00022833"/>
    </source>
</evidence>
<dbReference type="STRING" id="1120995.SAMN02745245_01334"/>
<dbReference type="EMBL" id="FQXI01000009">
    <property type="protein sequence ID" value="SHH44041.1"/>
    <property type="molecule type" value="Genomic_DNA"/>
</dbReference>
<evidence type="ECO:0000313" key="16">
    <source>
        <dbReference type="Proteomes" id="UP000184032"/>
    </source>
</evidence>
<evidence type="ECO:0000256" key="6">
    <source>
        <dbReference type="ARBA" id="ARBA00022806"/>
    </source>
</evidence>
<dbReference type="FunFam" id="3.40.50.300:FF:000489">
    <property type="entry name" value="Primosome assembly protein PriA"/>
    <property type="match status" value="1"/>
</dbReference>
<dbReference type="PROSITE" id="PS51194">
    <property type="entry name" value="HELICASE_CTER"/>
    <property type="match status" value="1"/>
</dbReference>
<comment type="cofactor">
    <cofactor evidence="12">
        <name>Zn(2+)</name>
        <dbReference type="ChEBI" id="CHEBI:29105"/>
    </cofactor>
    <text evidence="12">Binds 2 zinc ions per subunit.</text>
</comment>
<feature type="domain" description="Helicase ATP-binding" evidence="13">
    <location>
        <begin position="273"/>
        <end position="439"/>
    </location>
</feature>
<evidence type="ECO:0000313" key="15">
    <source>
        <dbReference type="EMBL" id="SHH44041.1"/>
    </source>
</evidence>
<dbReference type="InterPro" id="IPR014001">
    <property type="entry name" value="Helicase_ATP-bd"/>
</dbReference>
<keyword evidence="3 12" id="KW-0479">Metal-binding</keyword>
<keyword evidence="4 12" id="KW-0547">Nucleotide-binding</keyword>
<dbReference type="GO" id="GO:0006269">
    <property type="term" value="P:DNA replication, synthesis of primer"/>
    <property type="evidence" value="ECO:0007669"/>
    <property type="project" value="UniProtKB-KW"/>
</dbReference>
<dbReference type="Gene3D" id="3.40.50.300">
    <property type="entry name" value="P-loop containing nucleotide triphosphate hydrolases"/>
    <property type="match status" value="2"/>
</dbReference>
<dbReference type="InterPro" id="IPR005259">
    <property type="entry name" value="PriA"/>
</dbReference>
<keyword evidence="8 12" id="KW-0067">ATP-binding</keyword>
<dbReference type="GO" id="GO:0003677">
    <property type="term" value="F:DNA binding"/>
    <property type="evidence" value="ECO:0007669"/>
    <property type="project" value="UniProtKB-UniRule"/>
</dbReference>
<dbReference type="NCBIfam" id="NF004066">
    <property type="entry name" value="PRK05580.1-3"/>
    <property type="match status" value="1"/>
</dbReference>
<dbReference type="OrthoDB" id="9759544at2"/>
<dbReference type="GO" id="GO:0006270">
    <property type="term" value="P:DNA replication initiation"/>
    <property type="evidence" value="ECO:0007669"/>
    <property type="project" value="TreeGrafter"/>
</dbReference>
<dbReference type="AlphaFoldDB" id="A0A1M5SZV3"/>
<dbReference type="SMART" id="SM00490">
    <property type="entry name" value="HELICc"/>
    <property type="match status" value="1"/>
</dbReference>
<dbReference type="GO" id="GO:1990077">
    <property type="term" value="C:primosome complex"/>
    <property type="evidence" value="ECO:0007669"/>
    <property type="project" value="UniProtKB-UniRule"/>
</dbReference>
<evidence type="ECO:0000256" key="11">
    <source>
        <dbReference type="ARBA" id="ARBA00048988"/>
    </source>
</evidence>
<dbReference type="GO" id="GO:0006310">
    <property type="term" value="P:DNA recombination"/>
    <property type="evidence" value="ECO:0007669"/>
    <property type="project" value="InterPro"/>
</dbReference>
<keyword evidence="9 12" id="KW-0238">DNA-binding</keyword>
<dbReference type="Pfam" id="PF18319">
    <property type="entry name" value="Zn_ribbon_PriA"/>
    <property type="match status" value="1"/>
</dbReference>
<gene>
    <name evidence="12" type="primary">priA</name>
    <name evidence="15" type="ORF">SAMN02745245_01334</name>
</gene>
<keyword evidence="2 12" id="KW-0235">DNA replication</keyword>
<feature type="binding site" evidence="12">
    <location>
        <position position="542"/>
    </location>
    <ligand>
        <name>Zn(2+)</name>
        <dbReference type="ChEBI" id="CHEBI:29105"/>
        <label>1</label>
    </ligand>
</feature>
<feature type="binding site" evidence="12">
    <location>
        <position position="511"/>
    </location>
    <ligand>
        <name>Zn(2+)</name>
        <dbReference type="ChEBI" id="CHEBI:29105"/>
        <label>2</label>
    </ligand>
</feature>
<evidence type="ECO:0000256" key="1">
    <source>
        <dbReference type="ARBA" id="ARBA00022515"/>
    </source>
</evidence>
<dbReference type="HAMAP" id="MF_00983">
    <property type="entry name" value="PriA"/>
    <property type="match status" value="1"/>
</dbReference>
<keyword evidence="16" id="KW-1185">Reference proteome</keyword>
<evidence type="ECO:0000256" key="9">
    <source>
        <dbReference type="ARBA" id="ARBA00023125"/>
    </source>
</evidence>
<dbReference type="GO" id="GO:0006302">
    <property type="term" value="P:double-strand break repair"/>
    <property type="evidence" value="ECO:0007669"/>
    <property type="project" value="InterPro"/>
</dbReference>
<dbReference type="Pfam" id="PF00270">
    <property type="entry name" value="DEAD"/>
    <property type="match status" value="1"/>
</dbReference>
<dbReference type="PANTHER" id="PTHR30580:SF0">
    <property type="entry name" value="PRIMOSOMAL PROTEIN N"/>
    <property type="match status" value="1"/>
</dbReference>
<comment type="similarity">
    <text evidence="12">Belongs to the helicase family. PriA subfamily.</text>
</comment>
<dbReference type="Pfam" id="PF17764">
    <property type="entry name" value="PriA_3primeBD"/>
    <property type="match status" value="1"/>
</dbReference>
<dbReference type="GO" id="GO:0008270">
    <property type="term" value="F:zinc ion binding"/>
    <property type="evidence" value="ECO:0007669"/>
    <property type="project" value="UniProtKB-UniRule"/>
</dbReference>
<protein>
    <recommendedName>
        <fullName evidence="12">Replication restart protein PriA</fullName>
    </recommendedName>
    <alternativeName>
        <fullName evidence="12">ATP-dependent DNA helicase PriA</fullName>
        <ecNumber evidence="12">5.6.2.4</ecNumber>
    </alternativeName>
    <alternativeName>
        <fullName evidence="12">DNA 3'-5' helicase PriA</fullName>
    </alternativeName>
</protein>
<keyword evidence="6 12" id="KW-0347">Helicase</keyword>
<feature type="binding site" evidence="12">
    <location>
        <position position="514"/>
    </location>
    <ligand>
        <name>Zn(2+)</name>
        <dbReference type="ChEBI" id="CHEBI:29105"/>
        <label>2</label>
    </ligand>
</feature>
<comment type="subunit">
    <text evidence="12">Component of the replication restart primosome.</text>
</comment>
<evidence type="ECO:0000256" key="5">
    <source>
        <dbReference type="ARBA" id="ARBA00022801"/>
    </source>
</evidence>
<comment type="catalytic activity">
    <reaction evidence="12">
        <text>Couples ATP hydrolysis with the unwinding of duplex DNA by translocating in the 3'-5' direction.</text>
        <dbReference type="EC" id="5.6.2.4"/>
    </reaction>
</comment>
<keyword evidence="10 12" id="KW-0413">Isomerase</keyword>
<keyword evidence="1 12" id="KW-0639">Primosome</keyword>
<dbReference type="EC" id="5.6.2.4" evidence="12"/>
<dbReference type="Gene3D" id="3.40.1440.60">
    <property type="entry name" value="PriA, 3(prime) DNA-binding domain"/>
    <property type="match status" value="1"/>
</dbReference>
<dbReference type="InterPro" id="IPR042115">
    <property type="entry name" value="PriA_3primeBD_sf"/>
</dbReference>
<feature type="binding site" evidence="12">
    <location>
        <position position="529"/>
    </location>
    <ligand>
        <name>Zn(2+)</name>
        <dbReference type="ChEBI" id="CHEBI:29105"/>
        <label>2</label>
    </ligand>
</feature>
<evidence type="ECO:0000259" key="13">
    <source>
        <dbReference type="PROSITE" id="PS51192"/>
    </source>
</evidence>